<accession>A0AAV5SX63</accession>
<evidence type="ECO:0008006" key="4">
    <source>
        <dbReference type="Google" id="ProtNLM"/>
    </source>
</evidence>
<evidence type="ECO:0000256" key="1">
    <source>
        <dbReference type="SAM" id="MobiDB-lite"/>
    </source>
</evidence>
<dbReference type="Proteomes" id="UP001432027">
    <property type="component" value="Unassembled WGS sequence"/>
</dbReference>
<gene>
    <name evidence="2" type="ORF">PENTCL1PPCAC_9915</name>
</gene>
<name>A0AAV5SX63_9BILA</name>
<reference evidence="2" key="1">
    <citation type="submission" date="2023-10" db="EMBL/GenBank/DDBJ databases">
        <title>Genome assembly of Pristionchus species.</title>
        <authorList>
            <person name="Yoshida K."/>
            <person name="Sommer R.J."/>
        </authorList>
    </citation>
    <scope>NUCLEOTIDE SEQUENCE</scope>
    <source>
        <strain evidence="2">RS0144</strain>
    </source>
</reference>
<proteinExistence type="predicted"/>
<comment type="caution">
    <text evidence="2">The sequence shown here is derived from an EMBL/GenBank/DDBJ whole genome shotgun (WGS) entry which is preliminary data.</text>
</comment>
<feature type="compositionally biased region" description="Basic and acidic residues" evidence="1">
    <location>
        <begin position="1"/>
        <end position="12"/>
    </location>
</feature>
<protein>
    <recommendedName>
        <fullName evidence="4">Biogenesis of lysosome-related organelles complex 1 subunit 5</fullName>
    </recommendedName>
</protein>
<feature type="non-terminal residue" evidence="2">
    <location>
        <position position="97"/>
    </location>
</feature>
<feature type="region of interest" description="Disordered" evidence="1">
    <location>
        <begin position="1"/>
        <end position="29"/>
    </location>
</feature>
<sequence>MSSLNDMRKKYESALASSSESAKLEEEMKIEKREMEEELRKFKVDREKSRVAWHEKMDKIVRWERAQNEEKVKEVMEKYEADLEKARNDWNGKLDKM</sequence>
<organism evidence="2 3">
    <name type="scientific">Pristionchus entomophagus</name>
    <dbReference type="NCBI Taxonomy" id="358040"/>
    <lineage>
        <taxon>Eukaryota</taxon>
        <taxon>Metazoa</taxon>
        <taxon>Ecdysozoa</taxon>
        <taxon>Nematoda</taxon>
        <taxon>Chromadorea</taxon>
        <taxon>Rhabditida</taxon>
        <taxon>Rhabditina</taxon>
        <taxon>Diplogasteromorpha</taxon>
        <taxon>Diplogasteroidea</taxon>
        <taxon>Neodiplogasteridae</taxon>
        <taxon>Pristionchus</taxon>
    </lineage>
</organism>
<evidence type="ECO:0000313" key="3">
    <source>
        <dbReference type="Proteomes" id="UP001432027"/>
    </source>
</evidence>
<dbReference type="EMBL" id="BTSX01000003">
    <property type="protein sequence ID" value="GMS87740.1"/>
    <property type="molecule type" value="Genomic_DNA"/>
</dbReference>
<keyword evidence="3" id="KW-1185">Reference proteome</keyword>
<evidence type="ECO:0000313" key="2">
    <source>
        <dbReference type="EMBL" id="GMS87740.1"/>
    </source>
</evidence>
<dbReference type="AlphaFoldDB" id="A0AAV5SX63"/>